<feature type="region of interest" description="Disordered" evidence="1">
    <location>
        <begin position="96"/>
        <end position="126"/>
    </location>
</feature>
<dbReference type="AlphaFoldDB" id="A0AAV4QWP3"/>
<feature type="region of interest" description="Disordered" evidence="1">
    <location>
        <begin position="1"/>
        <end position="30"/>
    </location>
</feature>
<comment type="caution">
    <text evidence="2">The sequence shown here is derived from an EMBL/GenBank/DDBJ whole genome shotgun (WGS) entry which is preliminary data.</text>
</comment>
<evidence type="ECO:0000256" key="1">
    <source>
        <dbReference type="SAM" id="MobiDB-lite"/>
    </source>
</evidence>
<feature type="compositionally biased region" description="Polar residues" evidence="1">
    <location>
        <begin position="12"/>
        <end position="30"/>
    </location>
</feature>
<reference evidence="2 3" key="1">
    <citation type="submission" date="2021-06" db="EMBL/GenBank/DDBJ databases">
        <title>Caerostris darwini draft genome.</title>
        <authorList>
            <person name="Kono N."/>
            <person name="Arakawa K."/>
        </authorList>
    </citation>
    <scope>NUCLEOTIDE SEQUENCE [LARGE SCALE GENOMIC DNA]</scope>
</reference>
<evidence type="ECO:0000313" key="3">
    <source>
        <dbReference type="Proteomes" id="UP001054837"/>
    </source>
</evidence>
<organism evidence="2 3">
    <name type="scientific">Caerostris darwini</name>
    <dbReference type="NCBI Taxonomy" id="1538125"/>
    <lineage>
        <taxon>Eukaryota</taxon>
        <taxon>Metazoa</taxon>
        <taxon>Ecdysozoa</taxon>
        <taxon>Arthropoda</taxon>
        <taxon>Chelicerata</taxon>
        <taxon>Arachnida</taxon>
        <taxon>Araneae</taxon>
        <taxon>Araneomorphae</taxon>
        <taxon>Entelegynae</taxon>
        <taxon>Araneoidea</taxon>
        <taxon>Araneidae</taxon>
        <taxon>Caerostris</taxon>
    </lineage>
</organism>
<proteinExistence type="predicted"/>
<dbReference type="Proteomes" id="UP001054837">
    <property type="component" value="Unassembled WGS sequence"/>
</dbReference>
<accession>A0AAV4QWP3</accession>
<gene>
    <name evidence="2" type="ORF">CDAR_525101</name>
</gene>
<evidence type="ECO:0000313" key="2">
    <source>
        <dbReference type="EMBL" id="GIY13920.1"/>
    </source>
</evidence>
<keyword evidence="3" id="KW-1185">Reference proteome</keyword>
<protein>
    <submittedName>
        <fullName evidence="2">Uncharacterized protein</fullName>
    </submittedName>
</protein>
<dbReference type="EMBL" id="BPLQ01005290">
    <property type="protein sequence ID" value="GIY13920.1"/>
    <property type="molecule type" value="Genomic_DNA"/>
</dbReference>
<sequence length="126" mass="14375">MGPCSIRDSMGRNESISPIQIKTETLSQEQSLSDDTFPSFFRCQFHKIRLSRRSAGWPPLSLAADYSPKESSLDSRLLHLTLFPEIPLTYHRRYSRKKSSFQSDTMLDKAIGRKSNSRHGSTLNPN</sequence>
<name>A0AAV4QWP3_9ARAC</name>